<organism evidence="1">
    <name type="scientific">Oryza barthii</name>
    <dbReference type="NCBI Taxonomy" id="65489"/>
    <lineage>
        <taxon>Eukaryota</taxon>
        <taxon>Viridiplantae</taxon>
        <taxon>Streptophyta</taxon>
        <taxon>Embryophyta</taxon>
        <taxon>Tracheophyta</taxon>
        <taxon>Spermatophyta</taxon>
        <taxon>Magnoliopsida</taxon>
        <taxon>Liliopsida</taxon>
        <taxon>Poales</taxon>
        <taxon>Poaceae</taxon>
        <taxon>BOP clade</taxon>
        <taxon>Oryzoideae</taxon>
        <taxon>Oryzeae</taxon>
        <taxon>Oryzinae</taxon>
        <taxon>Oryza</taxon>
    </lineage>
</organism>
<protein>
    <submittedName>
        <fullName evidence="1">Uncharacterized protein</fullName>
    </submittedName>
</protein>
<evidence type="ECO:0000313" key="2">
    <source>
        <dbReference type="Proteomes" id="UP000026960"/>
    </source>
</evidence>
<reference evidence="1" key="2">
    <citation type="submission" date="2015-03" db="UniProtKB">
        <authorList>
            <consortium name="EnsemblPlants"/>
        </authorList>
    </citation>
    <scope>IDENTIFICATION</scope>
</reference>
<dbReference type="Gramene" id="OBART03G33620.1">
    <property type="protein sequence ID" value="OBART03G33620.1"/>
    <property type="gene ID" value="OBART03G33620"/>
</dbReference>
<name>A0A0D3FNV7_9ORYZ</name>
<dbReference type="HOGENOM" id="CLU_2593874_0_0_1"/>
<keyword evidence="2" id="KW-1185">Reference proteome</keyword>
<proteinExistence type="predicted"/>
<accession>A0A0D3FNV7</accession>
<evidence type="ECO:0000313" key="1">
    <source>
        <dbReference type="EnsemblPlants" id="OBART03G33620.1"/>
    </source>
</evidence>
<sequence length="80" mass="9011">MKTIVTARDSNLDDDEGCDRAWARRIRHTELRKGAQLQRRGEATAIEEGHEGDGSVEVEEACFYLMGLDYGPKRDGFGPR</sequence>
<dbReference type="Proteomes" id="UP000026960">
    <property type="component" value="Chromosome 3"/>
</dbReference>
<dbReference type="EnsemblPlants" id="OBART03G33620.1">
    <property type="protein sequence ID" value="OBART03G33620.1"/>
    <property type="gene ID" value="OBART03G33620"/>
</dbReference>
<dbReference type="AlphaFoldDB" id="A0A0D3FNV7"/>
<reference evidence="1" key="1">
    <citation type="journal article" date="2009" name="Rice">
        <title>De Novo Next Generation Sequencing of Plant Genomes.</title>
        <authorList>
            <person name="Rounsley S."/>
            <person name="Marri P.R."/>
            <person name="Yu Y."/>
            <person name="He R."/>
            <person name="Sisneros N."/>
            <person name="Goicoechea J.L."/>
            <person name="Lee S.J."/>
            <person name="Angelova A."/>
            <person name="Kudrna D."/>
            <person name="Luo M."/>
            <person name="Affourtit J."/>
            <person name="Desany B."/>
            <person name="Knight J."/>
            <person name="Niazi F."/>
            <person name="Egholm M."/>
            <person name="Wing R.A."/>
        </authorList>
    </citation>
    <scope>NUCLEOTIDE SEQUENCE [LARGE SCALE GENOMIC DNA]</scope>
    <source>
        <strain evidence="1">cv. IRGC 105608</strain>
    </source>
</reference>
<dbReference type="PaxDb" id="65489-OBART03G33620.1"/>